<keyword evidence="8" id="KW-0902">Two-component regulatory system</keyword>
<dbReference type="Pfam" id="PF13796">
    <property type="entry name" value="Sensor"/>
    <property type="match status" value="1"/>
</dbReference>
<organism evidence="11 12">
    <name type="scientific">Mycolicibacterium hassiacum (strain DSM 44199 / CIP 105218 / JCM 12690 / 3849)</name>
    <name type="common">Mycobacterium hassiacum</name>
    <dbReference type="NCBI Taxonomy" id="1122247"/>
    <lineage>
        <taxon>Bacteria</taxon>
        <taxon>Bacillati</taxon>
        <taxon>Actinomycetota</taxon>
        <taxon>Actinomycetes</taxon>
        <taxon>Mycobacteriales</taxon>
        <taxon>Mycobacteriaceae</taxon>
        <taxon>Mycolicibacterium</taxon>
    </lineage>
</organism>
<dbReference type="InterPro" id="IPR036890">
    <property type="entry name" value="HATPase_C_sf"/>
</dbReference>
<dbReference type="InterPro" id="IPR025828">
    <property type="entry name" value="Put_sensor_dom"/>
</dbReference>
<protein>
    <recommendedName>
        <fullName evidence="2">histidine kinase</fullName>
        <ecNumber evidence="2">2.7.13.3</ecNumber>
    </recommendedName>
</protein>
<feature type="transmembrane region" description="Helical" evidence="9">
    <location>
        <begin position="55"/>
        <end position="75"/>
    </location>
</feature>
<proteinExistence type="predicted"/>
<keyword evidence="9" id="KW-1133">Transmembrane helix</keyword>
<dbReference type="InterPro" id="IPR050482">
    <property type="entry name" value="Sensor_HK_TwoCompSys"/>
</dbReference>
<dbReference type="SUPFAM" id="SSF55874">
    <property type="entry name" value="ATPase domain of HSP90 chaperone/DNA topoisomerase II/histidine kinase"/>
    <property type="match status" value="1"/>
</dbReference>
<dbReference type="PATRIC" id="fig|1122247.3.peg.410"/>
<evidence type="ECO:0000256" key="9">
    <source>
        <dbReference type="SAM" id="Phobius"/>
    </source>
</evidence>
<keyword evidence="7" id="KW-0067">ATP-binding</keyword>
<dbReference type="Gene3D" id="1.20.5.1930">
    <property type="match status" value="1"/>
</dbReference>
<dbReference type="PANTHER" id="PTHR24421:SF10">
    <property type="entry name" value="NITRATE_NITRITE SENSOR PROTEIN NARQ"/>
    <property type="match status" value="1"/>
</dbReference>
<keyword evidence="5" id="KW-0547">Nucleotide-binding</keyword>
<feature type="transmembrane region" description="Helical" evidence="9">
    <location>
        <begin position="201"/>
        <end position="229"/>
    </location>
</feature>
<name>K5BI18_MYCHD</name>
<keyword evidence="9" id="KW-0472">Membrane</keyword>
<dbReference type="EC" id="2.7.13.3" evidence="2"/>
<dbReference type="SMART" id="SM00387">
    <property type="entry name" value="HATPase_c"/>
    <property type="match status" value="1"/>
</dbReference>
<dbReference type="CDD" id="cd16917">
    <property type="entry name" value="HATPase_UhpB-NarQ-NarX-like"/>
    <property type="match status" value="1"/>
</dbReference>
<dbReference type="Gene3D" id="3.30.565.10">
    <property type="entry name" value="Histidine kinase-like ATPase, C-terminal domain"/>
    <property type="match status" value="1"/>
</dbReference>
<evidence type="ECO:0000256" key="6">
    <source>
        <dbReference type="ARBA" id="ARBA00022777"/>
    </source>
</evidence>
<evidence type="ECO:0000259" key="10">
    <source>
        <dbReference type="SMART" id="SM00387"/>
    </source>
</evidence>
<dbReference type="STRING" id="1122247.GCA_000379865_04082"/>
<evidence type="ECO:0000256" key="3">
    <source>
        <dbReference type="ARBA" id="ARBA00022553"/>
    </source>
</evidence>
<evidence type="ECO:0000313" key="11">
    <source>
        <dbReference type="EMBL" id="EKF25546.1"/>
    </source>
</evidence>
<dbReference type="Proteomes" id="UP000006265">
    <property type="component" value="Unassembled WGS sequence"/>
</dbReference>
<dbReference type="GO" id="GO:0046983">
    <property type="term" value="F:protein dimerization activity"/>
    <property type="evidence" value="ECO:0007669"/>
    <property type="project" value="InterPro"/>
</dbReference>
<evidence type="ECO:0000256" key="4">
    <source>
        <dbReference type="ARBA" id="ARBA00022679"/>
    </source>
</evidence>
<feature type="transmembrane region" description="Helical" evidence="9">
    <location>
        <begin position="81"/>
        <end position="99"/>
    </location>
</feature>
<evidence type="ECO:0000256" key="2">
    <source>
        <dbReference type="ARBA" id="ARBA00012438"/>
    </source>
</evidence>
<dbReference type="InterPro" id="IPR011712">
    <property type="entry name" value="Sig_transdc_His_kin_sub3_dim/P"/>
</dbReference>
<gene>
    <name evidence="11" type="ORF">C731_0430</name>
</gene>
<dbReference type="Pfam" id="PF07730">
    <property type="entry name" value="HisKA_3"/>
    <property type="match status" value="1"/>
</dbReference>
<evidence type="ECO:0000256" key="7">
    <source>
        <dbReference type="ARBA" id="ARBA00022840"/>
    </source>
</evidence>
<dbReference type="Pfam" id="PF02518">
    <property type="entry name" value="HATPase_c"/>
    <property type="match status" value="1"/>
</dbReference>
<dbReference type="GO" id="GO:0005524">
    <property type="term" value="F:ATP binding"/>
    <property type="evidence" value="ECO:0007669"/>
    <property type="project" value="UniProtKB-KW"/>
</dbReference>
<reference evidence="11 12" key="1">
    <citation type="journal article" date="2012" name="J. Bacteriol.">
        <title>Genome sequence of Mycobacterium hassiacum DSM 44199, a rare source of heat-stable mycobacterial proteins.</title>
        <authorList>
            <person name="Tiago I."/>
            <person name="Maranha A."/>
            <person name="Mendes V."/>
            <person name="Alarico S."/>
            <person name="Moynihan P.J."/>
            <person name="Clarke A.J."/>
            <person name="Macedo-Ribeiro S."/>
            <person name="Pereira P.J."/>
            <person name="Empadinhas N."/>
        </authorList>
    </citation>
    <scope>NUCLEOTIDE SEQUENCE [LARGE SCALE GENOMIC DNA]</scope>
    <source>
        <strain evidence="12">DSM 44199 / CIP 105218 / JCM 12690 / 3849</strain>
    </source>
</reference>
<keyword evidence="3" id="KW-0597">Phosphoprotein</keyword>
<dbReference type="PANTHER" id="PTHR24421">
    <property type="entry name" value="NITRATE/NITRITE SENSOR PROTEIN NARX-RELATED"/>
    <property type="match status" value="1"/>
</dbReference>
<keyword evidence="12" id="KW-1185">Reference proteome</keyword>
<dbReference type="GO" id="GO:0000155">
    <property type="term" value="F:phosphorelay sensor kinase activity"/>
    <property type="evidence" value="ECO:0007669"/>
    <property type="project" value="InterPro"/>
</dbReference>
<dbReference type="EMBL" id="AMRA01000012">
    <property type="protein sequence ID" value="EKF25546.1"/>
    <property type="molecule type" value="Genomic_DNA"/>
</dbReference>
<dbReference type="GO" id="GO:0016020">
    <property type="term" value="C:membrane"/>
    <property type="evidence" value="ECO:0007669"/>
    <property type="project" value="InterPro"/>
</dbReference>
<sequence>MWLSTPSIGRVARSIRPARHDTMIAVTTTTASLRVFPREWTRTLLRPLRRDAWRVYLFFLLAALSALAGVVYLFAAGMAAALLLATLIGVPLLALIVLTGRGWNRLYRRVVRLTGVDIEAPPPFDRRSTWWATIGAALTDPVGWRSLGFVVLHSVLLTPLGFALVMGAFIALTAIGSPAVYLVTGEPFMTLGRPVDSLPVYLLLALGGLIGLYTVAWAVIGVSGLDVWLARSLLGATDRDRRVRRLERARSEVADDAAATLRRVERDLHDGTQARLITVAMALARAEEHFAAADTDRARALVCDALANTKETIAELRDIVRGIRPPALDLGLDAAVQTLAARAPVPVDVSVDLGVRPSLGVETMAYFCVAELLANVSRHSAADRASVSLRSDPQELRITVADNGSGGVRIGEGSGLTGLRDRLAMLDGTLSIDSPDGGPTVVTVTVPLGARR</sequence>
<comment type="catalytic activity">
    <reaction evidence="1">
        <text>ATP + protein L-histidine = ADP + protein N-phospho-L-histidine.</text>
        <dbReference type="EC" id="2.7.13.3"/>
    </reaction>
</comment>
<evidence type="ECO:0000313" key="12">
    <source>
        <dbReference type="Proteomes" id="UP000006265"/>
    </source>
</evidence>
<evidence type="ECO:0000256" key="5">
    <source>
        <dbReference type="ARBA" id="ARBA00022741"/>
    </source>
</evidence>
<dbReference type="AlphaFoldDB" id="K5BI18"/>
<accession>K5BI18</accession>
<comment type="caution">
    <text evidence="11">The sequence shown here is derived from an EMBL/GenBank/DDBJ whole genome shotgun (WGS) entry which is preliminary data.</text>
</comment>
<keyword evidence="4" id="KW-0808">Transferase</keyword>
<feature type="transmembrane region" description="Helical" evidence="9">
    <location>
        <begin position="155"/>
        <end position="181"/>
    </location>
</feature>
<evidence type="ECO:0000256" key="8">
    <source>
        <dbReference type="ARBA" id="ARBA00023012"/>
    </source>
</evidence>
<feature type="domain" description="Histidine kinase/HSP90-like ATPase" evidence="10">
    <location>
        <begin position="360"/>
        <end position="450"/>
    </location>
</feature>
<evidence type="ECO:0000256" key="1">
    <source>
        <dbReference type="ARBA" id="ARBA00000085"/>
    </source>
</evidence>
<dbReference type="eggNOG" id="COG4585">
    <property type="taxonomic scope" value="Bacteria"/>
</dbReference>
<dbReference type="InterPro" id="IPR003594">
    <property type="entry name" value="HATPase_dom"/>
</dbReference>
<keyword evidence="9" id="KW-0812">Transmembrane</keyword>
<keyword evidence="6 11" id="KW-0418">Kinase</keyword>